<dbReference type="Proteomes" id="UP001630127">
    <property type="component" value="Unassembled WGS sequence"/>
</dbReference>
<name>A0ABD2Y1T9_9GENT</name>
<protein>
    <submittedName>
        <fullName evidence="1">Uncharacterized protein</fullName>
    </submittedName>
</protein>
<dbReference type="EMBL" id="JBJUIK010000016">
    <property type="protein sequence ID" value="KAL3500675.1"/>
    <property type="molecule type" value="Genomic_DNA"/>
</dbReference>
<evidence type="ECO:0000313" key="1">
    <source>
        <dbReference type="EMBL" id="KAL3500675.1"/>
    </source>
</evidence>
<proteinExistence type="predicted"/>
<dbReference type="AlphaFoldDB" id="A0ABD2Y1T9"/>
<keyword evidence="2" id="KW-1185">Reference proteome</keyword>
<comment type="caution">
    <text evidence="1">The sequence shown here is derived from an EMBL/GenBank/DDBJ whole genome shotgun (WGS) entry which is preliminary data.</text>
</comment>
<accession>A0ABD2Y1T9</accession>
<sequence length="231" mass="25071">MGKEALVAVMDDDRRKMEIIPKQYAAEWKSIVFPCSDGLRIFLIGAAQGNFSDVTKFLHGMTSSFSLVACMVTMGIKLGGDVMSKSNLHGLSDVIYTLQLQPESRVLVVSLCLTQLSIIRSILIVKELLVSSVVNKLWYAIRRAVAALPTRNDCARKESIMMCNYSSTVEGLGGNEDRDSSISEYSVHGLGVELQAVVVVAKHPAAIGEDRPGASISEVELLVVELPGVEK</sequence>
<evidence type="ECO:0000313" key="2">
    <source>
        <dbReference type="Proteomes" id="UP001630127"/>
    </source>
</evidence>
<organism evidence="1 2">
    <name type="scientific">Cinchona calisaya</name>
    <dbReference type="NCBI Taxonomy" id="153742"/>
    <lineage>
        <taxon>Eukaryota</taxon>
        <taxon>Viridiplantae</taxon>
        <taxon>Streptophyta</taxon>
        <taxon>Embryophyta</taxon>
        <taxon>Tracheophyta</taxon>
        <taxon>Spermatophyta</taxon>
        <taxon>Magnoliopsida</taxon>
        <taxon>eudicotyledons</taxon>
        <taxon>Gunneridae</taxon>
        <taxon>Pentapetalae</taxon>
        <taxon>asterids</taxon>
        <taxon>lamiids</taxon>
        <taxon>Gentianales</taxon>
        <taxon>Rubiaceae</taxon>
        <taxon>Cinchonoideae</taxon>
        <taxon>Cinchoneae</taxon>
        <taxon>Cinchona</taxon>
    </lineage>
</organism>
<reference evidence="1 2" key="1">
    <citation type="submission" date="2024-11" db="EMBL/GenBank/DDBJ databases">
        <title>A near-complete genome assembly of Cinchona calisaya.</title>
        <authorList>
            <person name="Lian D.C."/>
            <person name="Zhao X.W."/>
            <person name="Wei L."/>
        </authorList>
    </citation>
    <scope>NUCLEOTIDE SEQUENCE [LARGE SCALE GENOMIC DNA]</scope>
    <source>
        <tissue evidence="1">Nenye</tissue>
    </source>
</reference>
<gene>
    <name evidence="1" type="ORF">ACH5RR_039768</name>
</gene>